<name>A0A979GYV7_CHIPD</name>
<accession>A0A979GYV7</accession>
<proteinExistence type="predicted"/>
<dbReference type="RefSeq" id="WP_012793606.1">
    <property type="nucleotide sequence ID" value="NC_013132.1"/>
</dbReference>
<organism evidence="1 2">
    <name type="scientific">Chitinophaga pinensis (strain ATCC 43595 / DSM 2588 / LMG 13176 / NBRC 15968 / NCIMB 11800 / UQM 2034)</name>
    <dbReference type="NCBI Taxonomy" id="485918"/>
    <lineage>
        <taxon>Bacteria</taxon>
        <taxon>Pseudomonadati</taxon>
        <taxon>Bacteroidota</taxon>
        <taxon>Chitinophagia</taxon>
        <taxon>Chitinophagales</taxon>
        <taxon>Chitinophagaceae</taxon>
        <taxon>Chitinophaga</taxon>
    </lineage>
</organism>
<dbReference type="OrthoDB" id="8703200at2"/>
<reference evidence="1 2" key="2">
    <citation type="journal article" date="2010" name="Stand. Genomic Sci.">
        <title>Complete genome sequence of Chitinophaga pinensis type strain (UQM 2034).</title>
        <authorList>
            <person name="Glavina Del Rio T."/>
            <person name="Abt B."/>
            <person name="Spring S."/>
            <person name="Lapidus A."/>
            <person name="Nolan M."/>
            <person name="Tice H."/>
            <person name="Copeland A."/>
            <person name="Cheng J.F."/>
            <person name="Chen F."/>
            <person name="Bruce D."/>
            <person name="Goodwin L."/>
            <person name="Pitluck S."/>
            <person name="Ivanova N."/>
            <person name="Mavromatis K."/>
            <person name="Mikhailova N."/>
            <person name="Pati A."/>
            <person name="Chen A."/>
            <person name="Palaniappan K."/>
            <person name="Land M."/>
            <person name="Hauser L."/>
            <person name="Chang Y.J."/>
            <person name="Jeffries C.D."/>
            <person name="Chain P."/>
            <person name="Saunders E."/>
            <person name="Detter J.C."/>
            <person name="Brettin T."/>
            <person name="Rohde M."/>
            <person name="Goker M."/>
            <person name="Bristow J."/>
            <person name="Eisen J.A."/>
            <person name="Markowitz V."/>
            <person name="Hugenholtz P."/>
            <person name="Kyrpides N.C."/>
            <person name="Klenk H.P."/>
            <person name="Lucas S."/>
        </authorList>
    </citation>
    <scope>NUCLEOTIDE SEQUENCE [LARGE SCALE GENOMIC DNA]</scope>
    <source>
        <strain evidence="2">ATCC 43595 / DSM 2588 / LMG 13176 / NBRC 15968 / NCIMB 11800 / UQM 2034</strain>
    </source>
</reference>
<sequence length="243" mass="28240">MNETSKQQLSLLRQRIPVGLSSGLKLLENAGGDINKAELLFREDILQTLVRKIGLPEDVIQRHLISNNFDIDATVKRIDEERFTLTERILRRYKHKAEAVDQVRFAVLGQNDVYKGSWLDFKQLTAFPKEVYCLLTLNEWLLYADYEGLDVALSFELEVITNQLETVLGLSALADALRQTQELADLLYKKYEITGNHENYIKAARELDESDIYRQCEQMYKEQRDLLIERLYDLVTANVHLFP</sequence>
<dbReference type="KEGG" id="cpi:Cpin_6029"/>
<gene>
    <name evidence="1" type="ordered locus">Cpin_6029</name>
</gene>
<reference evidence="2" key="1">
    <citation type="submission" date="2009-08" db="EMBL/GenBank/DDBJ databases">
        <title>The complete genome of Chitinophaga pinensis DSM 2588.</title>
        <authorList>
            <consortium name="US DOE Joint Genome Institute (JGI-PGF)"/>
            <person name="Lucas S."/>
            <person name="Copeland A."/>
            <person name="Lapidus A."/>
            <person name="Glavina del Rio T."/>
            <person name="Dalin E."/>
            <person name="Tice H."/>
            <person name="Bruce D."/>
            <person name="Goodwin L."/>
            <person name="Pitluck S."/>
            <person name="Kyrpides N."/>
            <person name="Mavromatis K."/>
            <person name="Ivanova N."/>
            <person name="Mikhailova N."/>
            <person name="Sims D."/>
            <person name="Meinche L."/>
            <person name="Brettin T."/>
            <person name="Detter J.C."/>
            <person name="Han C."/>
            <person name="Larimer F."/>
            <person name="Land M."/>
            <person name="Hauser L."/>
            <person name="Markowitz V."/>
            <person name="Cheng J.-F."/>
            <person name="Hugenholtz P."/>
            <person name="Woyke T."/>
            <person name="Wu D."/>
            <person name="Spring S."/>
            <person name="Klenk H.-P."/>
            <person name="Eisen J.A."/>
        </authorList>
    </citation>
    <scope>NUCLEOTIDE SEQUENCE [LARGE SCALE GENOMIC DNA]</scope>
    <source>
        <strain evidence="2">ATCC 43595 / DSM 2588 / LMG 13176 / NBRC 15968 / NCIMB 11800 / UQM 2034</strain>
    </source>
</reference>
<dbReference type="Proteomes" id="UP000002215">
    <property type="component" value="Chromosome"/>
</dbReference>
<dbReference type="AlphaFoldDB" id="A0A979GYV7"/>
<evidence type="ECO:0000313" key="2">
    <source>
        <dbReference type="Proteomes" id="UP000002215"/>
    </source>
</evidence>
<protein>
    <submittedName>
        <fullName evidence="1">Uncharacterized protein</fullName>
    </submittedName>
</protein>
<evidence type="ECO:0000313" key="1">
    <source>
        <dbReference type="EMBL" id="ACU63441.1"/>
    </source>
</evidence>
<dbReference type="EMBL" id="CP001699">
    <property type="protein sequence ID" value="ACU63441.1"/>
    <property type="molecule type" value="Genomic_DNA"/>
</dbReference>